<feature type="region of interest" description="Disordered" evidence="1">
    <location>
        <begin position="78"/>
        <end position="109"/>
    </location>
</feature>
<feature type="compositionally biased region" description="Polar residues" evidence="1">
    <location>
        <begin position="46"/>
        <end position="60"/>
    </location>
</feature>
<protein>
    <submittedName>
        <fullName evidence="2">Uncharacterized protein</fullName>
    </submittedName>
</protein>
<sequence length="178" mass="20869">MGLQSPMILVSSMELTGIAQPASSRSESQTSNESAALSFHSESIRDQSSPLKSKSGTSKGQLERKVWELQKDLALEKERKGFEQKRNEEMSKWHEKELEEMSKRHEKELEKMSRQYEQEHQKDLKTLNESHTVRLEFEKLKVRNEMVNELREKELVIGELKLKLMKQESERRHGRSKS</sequence>
<dbReference type="HOGENOM" id="CLU_1510789_0_0_1"/>
<keyword evidence="3" id="KW-1185">Reference proteome</keyword>
<evidence type="ECO:0000313" key="2">
    <source>
        <dbReference type="EMBL" id="KIK52400.1"/>
    </source>
</evidence>
<feature type="compositionally biased region" description="Low complexity" evidence="1">
    <location>
        <begin position="23"/>
        <end position="34"/>
    </location>
</feature>
<reference evidence="2 3" key="1">
    <citation type="submission" date="2014-04" db="EMBL/GenBank/DDBJ databases">
        <title>Evolutionary Origins and Diversification of the Mycorrhizal Mutualists.</title>
        <authorList>
            <consortium name="DOE Joint Genome Institute"/>
            <consortium name="Mycorrhizal Genomics Consortium"/>
            <person name="Kohler A."/>
            <person name="Kuo A."/>
            <person name="Nagy L.G."/>
            <person name="Floudas D."/>
            <person name="Copeland A."/>
            <person name="Barry K.W."/>
            <person name="Cichocki N."/>
            <person name="Veneault-Fourrey C."/>
            <person name="LaButti K."/>
            <person name="Lindquist E.A."/>
            <person name="Lipzen A."/>
            <person name="Lundell T."/>
            <person name="Morin E."/>
            <person name="Murat C."/>
            <person name="Riley R."/>
            <person name="Ohm R."/>
            <person name="Sun H."/>
            <person name="Tunlid A."/>
            <person name="Henrissat B."/>
            <person name="Grigoriev I.V."/>
            <person name="Hibbett D.S."/>
            <person name="Martin F."/>
        </authorList>
    </citation>
    <scope>NUCLEOTIDE SEQUENCE [LARGE SCALE GENOMIC DNA]</scope>
    <source>
        <strain evidence="2 3">FD-317 M1</strain>
    </source>
</reference>
<accession>A0A0D0AQ20</accession>
<organism evidence="2 3">
    <name type="scientific">Collybiopsis luxurians FD-317 M1</name>
    <dbReference type="NCBI Taxonomy" id="944289"/>
    <lineage>
        <taxon>Eukaryota</taxon>
        <taxon>Fungi</taxon>
        <taxon>Dikarya</taxon>
        <taxon>Basidiomycota</taxon>
        <taxon>Agaricomycotina</taxon>
        <taxon>Agaricomycetes</taxon>
        <taxon>Agaricomycetidae</taxon>
        <taxon>Agaricales</taxon>
        <taxon>Marasmiineae</taxon>
        <taxon>Omphalotaceae</taxon>
        <taxon>Collybiopsis</taxon>
        <taxon>Collybiopsis luxurians</taxon>
    </lineage>
</organism>
<gene>
    <name evidence="2" type="ORF">GYMLUDRAFT_49909</name>
</gene>
<dbReference type="EMBL" id="KN834843">
    <property type="protein sequence ID" value="KIK52400.1"/>
    <property type="molecule type" value="Genomic_DNA"/>
</dbReference>
<evidence type="ECO:0000256" key="1">
    <source>
        <dbReference type="SAM" id="MobiDB-lite"/>
    </source>
</evidence>
<feature type="region of interest" description="Disordered" evidence="1">
    <location>
        <begin position="18"/>
        <end position="63"/>
    </location>
</feature>
<proteinExistence type="predicted"/>
<dbReference type="AlphaFoldDB" id="A0A0D0AQ20"/>
<dbReference type="Proteomes" id="UP000053593">
    <property type="component" value="Unassembled WGS sequence"/>
</dbReference>
<name>A0A0D0AQ20_9AGAR</name>
<evidence type="ECO:0000313" key="3">
    <source>
        <dbReference type="Proteomes" id="UP000053593"/>
    </source>
</evidence>